<comment type="function">
    <text evidence="1">Required for 60S pre-ribosomal subunits export to the cytoplasm.</text>
</comment>
<comment type="caution">
    <text evidence="3">The sequence shown here is derived from an EMBL/GenBank/DDBJ whole genome shotgun (WGS) entry which is preliminary data.</text>
</comment>
<dbReference type="PANTHER" id="PTHR12730">
    <property type="entry name" value="HSDA/SDA1-RELATED"/>
    <property type="match status" value="1"/>
</dbReference>
<dbReference type="GO" id="GO:0000055">
    <property type="term" value="P:ribosomal large subunit export from nucleus"/>
    <property type="evidence" value="ECO:0007669"/>
    <property type="project" value="UniProtKB-UniRule"/>
</dbReference>
<protein>
    <recommendedName>
        <fullName evidence="1">Protein SDA1</fullName>
    </recommendedName>
</protein>
<comment type="subcellular location">
    <subcellularLocation>
        <location evidence="1">Nucleus</location>
        <location evidence="1">Nucleolus</location>
    </subcellularLocation>
</comment>
<evidence type="ECO:0000313" key="3">
    <source>
        <dbReference type="EMBL" id="KAK9756710.1"/>
    </source>
</evidence>
<feature type="domain" description="SDA1 N-terminal" evidence="2">
    <location>
        <begin position="92"/>
        <end position="189"/>
    </location>
</feature>
<name>A0AAW1NI36_SAPOF</name>
<dbReference type="InterPro" id="IPR012977">
    <property type="entry name" value="SDA1_N"/>
</dbReference>
<dbReference type="AlphaFoldDB" id="A0AAW1NI36"/>
<evidence type="ECO:0000313" key="4">
    <source>
        <dbReference type="Proteomes" id="UP001443914"/>
    </source>
</evidence>
<keyword evidence="1" id="KW-0539">Nucleus</keyword>
<dbReference type="GO" id="GO:0005730">
    <property type="term" value="C:nucleolus"/>
    <property type="evidence" value="ECO:0007669"/>
    <property type="project" value="UniProtKB-SubCell"/>
</dbReference>
<dbReference type="Proteomes" id="UP001443914">
    <property type="component" value="Unassembled WGS sequence"/>
</dbReference>
<proteinExistence type="inferred from homology"/>
<comment type="similarity">
    <text evidence="1">Belongs to the SDA1 family.</text>
</comment>
<evidence type="ECO:0000256" key="1">
    <source>
        <dbReference type="RuleBase" id="RU365057"/>
    </source>
</evidence>
<organism evidence="3 4">
    <name type="scientific">Saponaria officinalis</name>
    <name type="common">Common soapwort</name>
    <name type="synonym">Lychnis saponaria</name>
    <dbReference type="NCBI Taxonomy" id="3572"/>
    <lineage>
        <taxon>Eukaryota</taxon>
        <taxon>Viridiplantae</taxon>
        <taxon>Streptophyta</taxon>
        <taxon>Embryophyta</taxon>
        <taxon>Tracheophyta</taxon>
        <taxon>Spermatophyta</taxon>
        <taxon>Magnoliopsida</taxon>
        <taxon>eudicotyledons</taxon>
        <taxon>Gunneridae</taxon>
        <taxon>Pentapetalae</taxon>
        <taxon>Caryophyllales</taxon>
        <taxon>Caryophyllaceae</taxon>
        <taxon>Caryophylleae</taxon>
        <taxon>Saponaria</taxon>
    </lineage>
</organism>
<keyword evidence="1" id="KW-0813">Transport</keyword>
<reference evidence="3" key="1">
    <citation type="submission" date="2024-03" db="EMBL/GenBank/DDBJ databases">
        <title>WGS assembly of Saponaria officinalis var. Norfolk2.</title>
        <authorList>
            <person name="Jenkins J."/>
            <person name="Shu S."/>
            <person name="Grimwood J."/>
            <person name="Barry K."/>
            <person name="Goodstein D."/>
            <person name="Schmutz J."/>
            <person name="Leebens-Mack J."/>
            <person name="Osbourn A."/>
        </authorList>
    </citation>
    <scope>NUCLEOTIDE SEQUENCE [LARGE SCALE GENOMIC DNA]</scope>
    <source>
        <strain evidence="3">JIC</strain>
    </source>
</reference>
<dbReference type="GO" id="GO:0042273">
    <property type="term" value="P:ribosomal large subunit biogenesis"/>
    <property type="evidence" value="ECO:0007669"/>
    <property type="project" value="UniProtKB-UniRule"/>
</dbReference>
<evidence type="ECO:0000259" key="2">
    <source>
        <dbReference type="Pfam" id="PF08158"/>
    </source>
</evidence>
<keyword evidence="4" id="KW-1185">Reference proteome</keyword>
<gene>
    <name evidence="3" type="ORF">RND81_01G116100</name>
</gene>
<keyword evidence="1" id="KW-0653">Protein transport</keyword>
<sequence>MLPPNINGNAVILSPEAISAAGCSADKLPLQSLQSKMKCDPESYTAELDLMYRQFKSSLDLFRQQAALSFNSLSGVAADPSVAKHLAERSLFLSHMLPHYPDRLADFPVLLADLLRSSAHSLPSSLRSHLTQGLILLVNRKKVDIGGTLALFMELQTLGDKTLKKLAYSHVIRFIQRMNKKHKDDAKNKPL</sequence>
<keyword evidence="1" id="KW-0690">Ribosome biogenesis</keyword>
<dbReference type="Pfam" id="PF08158">
    <property type="entry name" value="SDA1_HEAT"/>
    <property type="match status" value="1"/>
</dbReference>
<dbReference type="PANTHER" id="PTHR12730:SF0">
    <property type="entry name" value="PROTEIN SDA1 HOMOLOG"/>
    <property type="match status" value="1"/>
</dbReference>
<accession>A0AAW1NI36</accession>
<dbReference type="GO" id="GO:0015031">
    <property type="term" value="P:protein transport"/>
    <property type="evidence" value="ECO:0007669"/>
    <property type="project" value="UniProtKB-KW"/>
</dbReference>
<dbReference type="EMBL" id="JBDFQZ010000001">
    <property type="protein sequence ID" value="KAK9756710.1"/>
    <property type="molecule type" value="Genomic_DNA"/>
</dbReference>
<dbReference type="InterPro" id="IPR027312">
    <property type="entry name" value="Sda1"/>
</dbReference>